<proteinExistence type="predicted"/>
<dbReference type="EMBL" id="JAYKXN010000003">
    <property type="protein sequence ID" value="KAK7301970.1"/>
    <property type="molecule type" value="Genomic_DNA"/>
</dbReference>
<gene>
    <name evidence="1" type="ORF">RJT34_12847</name>
</gene>
<protein>
    <submittedName>
        <fullName evidence="1">Uncharacterized protein</fullName>
    </submittedName>
</protein>
<evidence type="ECO:0000313" key="2">
    <source>
        <dbReference type="Proteomes" id="UP001359559"/>
    </source>
</evidence>
<accession>A0AAN9PJQ7</accession>
<sequence>MLGRDPLIYGNKDSSFIFSLSLCIGFHSNKLKAKNPSLGSQSKKAIGHKRGPLVCNTTTLHSFLCSAFMAISNNVPPPLQQVYSNYYWLCFLGHALA</sequence>
<dbReference type="AlphaFoldDB" id="A0AAN9PJQ7"/>
<keyword evidence="2" id="KW-1185">Reference proteome</keyword>
<organism evidence="1 2">
    <name type="scientific">Clitoria ternatea</name>
    <name type="common">Butterfly pea</name>
    <dbReference type="NCBI Taxonomy" id="43366"/>
    <lineage>
        <taxon>Eukaryota</taxon>
        <taxon>Viridiplantae</taxon>
        <taxon>Streptophyta</taxon>
        <taxon>Embryophyta</taxon>
        <taxon>Tracheophyta</taxon>
        <taxon>Spermatophyta</taxon>
        <taxon>Magnoliopsida</taxon>
        <taxon>eudicotyledons</taxon>
        <taxon>Gunneridae</taxon>
        <taxon>Pentapetalae</taxon>
        <taxon>rosids</taxon>
        <taxon>fabids</taxon>
        <taxon>Fabales</taxon>
        <taxon>Fabaceae</taxon>
        <taxon>Papilionoideae</taxon>
        <taxon>50 kb inversion clade</taxon>
        <taxon>NPAAA clade</taxon>
        <taxon>indigoferoid/millettioid clade</taxon>
        <taxon>Phaseoleae</taxon>
        <taxon>Clitoria</taxon>
    </lineage>
</organism>
<dbReference type="Proteomes" id="UP001359559">
    <property type="component" value="Unassembled WGS sequence"/>
</dbReference>
<reference evidence="1 2" key="1">
    <citation type="submission" date="2024-01" db="EMBL/GenBank/DDBJ databases">
        <title>The genomes of 5 underutilized Papilionoideae crops provide insights into root nodulation and disease resistance.</title>
        <authorList>
            <person name="Yuan L."/>
        </authorList>
    </citation>
    <scope>NUCLEOTIDE SEQUENCE [LARGE SCALE GENOMIC DNA]</scope>
    <source>
        <strain evidence="1">LY-2023</strain>
        <tissue evidence="1">Leaf</tissue>
    </source>
</reference>
<name>A0AAN9PJQ7_CLITE</name>
<evidence type="ECO:0000313" key="1">
    <source>
        <dbReference type="EMBL" id="KAK7301970.1"/>
    </source>
</evidence>
<comment type="caution">
    <text evidence="1">The sequence shown here is derived from an EMBL/GenBank/DDBJ whole genome shotgun (WGS) entry which is preliminary data.</text>
</comment>